<dbReference type="InterPro" id="IPR002110">
    <property type="entry name" value="Ankyrin_rpt"/>
</dbReference>
<dbReference type="Pfam" id="PF24883">
    <property type="entry name" value="NPHP3_N"/>
    <property type="match status" value="1"/>
</dbReference>
<dbReference type="PROSITE" id="PS50837">
    <property type="entry name" value="NACHT"/>
    <property type="match status" value="1"/>
</dbReference>
<feature type="repeat" description="ANK" evidence="3">
    <location>
        <begin position="763"/>
        <end position="795"/>
    </location>
</feature>
<protein>
    <submittedName>
        <fullName evidence="5">Ankyrin repeat domain-containing protein</fullName>
    </submittedName>
</protein>
<dbReference type="InterPro" id="IPR027417">
    <property type="entry name" value="P-loop_NTPase"/>
</dbReference>
<gene>
    <name evidence="5" type="ORF">DFH08DRAFT_164412</name>
</gene>
<feature type="repeat" description="ANK" evidence="3">
    <location>
        <begin position="796"/>
        <end position="828"/>
    </location>
</feature>
<dbReference type="InterPro" id="IPR056884">
    <property type="entry name" value="NPHP3-like_N"/>
</dbReference>
<proteinExistence type="predicted"/>
<dbReference type="Gene3D" id="1.25.40.20">
    <property type="entry name" value="Ankyrin repeat-containing domain"/>
    <property type="match status" value="1"/>
</dbReference>
<organism evidence="5 6">
    <name type="scientific">Mycena albidolilacea</name>
    <dbReference type="NCBI Taxonomy" id="1033008"/>
    <lineage>
        <taxon>Eukaryota</taxon>
        <taxon>Fungi</taxon>
        <taxon>Dikarya</taxon>
        <taxon>Basidiomycota</taxon>
        <taxon>Agaricomycotina</taxon>
        <taxon>Agaricomycetes</taxon>
        <taxon>Agaricomycetidae</taxon>
        <taxon>Agaricales</taxon>
        <taxon>Marasmiineae</taxon>
        <taxon>Mycenaceae</taxon>
        <taxon>Mycena</taxon>
    </lineage>
</organism>
<dbReference type="PANTHER" id="PTHR24198">
    <property type="entry name" value="ANKYRIN REPEAT AND PROTEIN KINASE DOMAIN-CONTAINING PROTEIN"/>
    <property type="match status" value="1"/>
</dbReference>
<accession>A0AAD7AR02</accession>
<feature type="repeat" description="ANK" evidence="3">
    <location>
        <begin position="829"/>
        <end position="861"/>
    </location>
</feature>
<feature type="repeat" description="ANK" evidence="3">
    <location>
        <begin position="565"/>
        <end position="597"/>
    </location>
</feature>
<dbReference type="SUPFAM" id="SSF52540">
    <property type="entry name" value="P-loop containing nucleoside triphosphate hydrolases"/>
    <property type="match status" value="1"/>
</dbReference>
<dbReference type="InterPro" id="IPR007111">
    <property type="entry name" value="NACHT_NTPase"/>
</dbReference>
<reference evidence="5" key="1">
    <citation type="submission" date="2023-03" db="EMBL/GenBank/DDBJ databases">
        <title>Massive genome expansion in bonnet fungi (Mycena s.s.) driven by repeated elements and novel gene families across ecological guilds.</title>
        <authorList>
            <consortium name="Lawrence Berkeley National Laboratory"/>
            <person name="Harder C.B."/>
            <person name="Miyauchi S."/>
            <person name="Viragh M."/>
            <person name="Kuo A."/>
            <person name="Thoen E."/>
            <person name="Andreopoulos B."/>
            <person name="Lu D."/>
            <person name="Skrede I."/>
            <person name="Drula E."/>
            <person name="Henrissat B."/>
            <person name="Morin E."/>
            <person name="Kohler A."/>
            <person name="Barry K."/>
            <person name="LaButti K."/>
            <person name="Morin E."/>
            <person name="Salamov A."/>
            <person name="Lipzen A."/>
            <person name="Mereny Z."/>
            <person name="Hegedus B."/>
            <person name="Baldrian P."/>
            <person name="Stursova M."/>
            <person name="Weitz H."/>
            <person name="Taylor A."/>
            <person name="Grigoriev I.V."/>
            <person name="Nagy L.G."/>
            <person name="Martin F."/>
            <person name="Kauserud H."/>
        </authorList>
    </citation>
    <scope>NUCLEOTIDE SEQUENCE</scope>
    <source>
        <strain evidence="5">CBHHK002</strain>
    </source>
</reference>
<dbReference type="Proteomes" id="UP001218218">
    <property type="component" value="Unassembled WGS sequence"/>
</dbReference>
<evidence type="ECO:0000256" key="3">
    <source>
        <dbReference type="PROSITE-ProRule" id="PRU00023"/>
    </source>
</evidence>
<dbReference type="Pfam" id="PF12796">
    <property type="entry name" value="Ank_2"/>
    <property type="match status" value="4"/>
</dbReference>
<keyword evidence="2 3" id="KW-0040">ANK repeat</keyword>
<dbReference type="Pfam" id="PF22939">
    <property type="entry name" value="WHD_GPIID"/>
    <property type="match status" value="1"/>
</dbReference>
<sequence length="882" mass="94106">MSHLHADSYTFHMEGGKGGSGGLGIGQGQGGRGGDGLGPTLEIGTATVHIQGGAEINIRKQDIIISWLSPINFFPRQQEISQMRQPGTGEWLLENPHFKKWKSGCIRTLWCHGIPGAGKTVLSSMVVDHLSADDKDIGVACIYLNHKEVDSQTPPKLLAALWRQLVLERDIGSDEKELYKRHYERGTSPSLQEVASILTSSLKEFSQVFIVIDAIDEYPEEQRSILLKHITEQMGLSLSVKLMVTSRPHVPVGPTLPNVETLEIGAMPEDIQNFVNAQIDSLPRLSKHVQGKPSLREDIHSKISSKSVDGMFLLAKLHIDSLSKKNTIKAVREALNALPKGLYDTYEIAIQRIEAQSEEDRKTARSTITWIANAKRPLTIEELQVALAVEPGMRQLNEENLMNIDIILSVCAGLVIVDKESSVVRLIHFTTQEYLDSVQAVLFPDAQREITESLLTFFAFDGYPDSSWELGNLPPLVEYSQHCLAHAAGQPEVQHREILLGFLGQAFQWIRAMNHRFPWDYKWNSPPWNYGRQPSQPSALWIAVAANLVETTKFLLEGTALLQHSKNPEIIVASYYGHTKIVSILLEKGANANAAGGEYGSPLQAAAAEGHTEIVSILLEKGANVNAAGGGYGSPLQAAAAEGHTEIVGILLEKGANVNAAGGAYGSPLQAAAAGGYTEIVSILLEKGADINAAGEEYGSPLHAAATEGHTEIVGILVEKGANVNAAGGGYGNPLAAAVAQGHTEIVGILLEKGANVNAAGAAYGSPLQAAAAHGHTAIVGILLEKGADINAPGGEYGSPLQAAAAQGYIEIVGILLEKRANVNAAGGRYESPLQAAAARGHTEIVGILFEKGANVNAAEGAYGSPLQAASAQGPTELVSMI</sequence>
<keyword evidence="6" id="KW-1185">Reference proteome</keyword>
<dbReference type="PRINTS" id="PR01415">
    <property type="entry name" value="ANKYRIN"/>
</dbReference>
<dbReference type="InterPro" id="IPR036770">
    <property type="entry name" value="Ankyrin_rpt-contain_sf"/>
</dbReference>
<dbReference type="InterPro" id="IPR054471">
    <property type="entry name" value="GPIID_WHD"/>
</dbReference>
<feature type="repeat" description="ANK" evidence="3">
    <location>
        <begin position="634"/>
        <end position="663"/>
    </location>
</feature>
<evidence type="ECO:0000256" key="1">
    <source>
        <dbReference type="ARBA" id="ARBA00022737"/>
    </source>
</evidence>
<dbReference type="AlphaFoldDB" id="A0AAD7AR02"/>
<evidence type="ECO:0000313" key="6">
    <source>
        <dbReference type="Proteomes" id="UP001218218"/>
    </source>
</evidence>
<evidence type="ECO:0000256" key="2">
    <source>
        <dbReference type="ARBA" id="ARBA00023043"/>
    </source>
</evidence>
<feature type="repeat" description="ANK" evidence="3">
    <location>
        <begin position="664"/>
        <end position="696"/>
    </location>
</feature>
<feature type="repeat" description="ANK" evidence="3">
    <location>
        <begin position="598"/>
        <end position="630"/>
    </location>
</feature>
<dbReference type="Gene3D" id="3.40.50.300">
    <property type="entry name" value="P-loop containing nucleotide triphosphate hydrolases"/>
    <property type="match status" value="1"/>
</dbReference>
<comment type="caution">
    <text evidence="5">The sequence shown here is derived from an EMBL/GenBank/DDBJ whole genome shotgun (WGS) entry which is preliminary data.</text>
</comment>
<dbReference type="SMART" id="SM00248">
    <property type="entry name" value="ANK"/>
    <property type="match status" value="10"/>
</dbReference>
<dbReference type="EMBL" id="JARIHO010000002">
    <property type="protein sequence ID" value="KAJ7366234.1"/>
    <property type="molecule type" value="Genomic_DNA"/>
</dbReference>
<feature type="repeat" description="ANK" evidence="3">
    <location>
        <begin position="697"/>
        <end position="729"/>
    </location>
</feature>
<keyword evidence="1" id="KW-0677">Repeat</keyword>
<evidence type="ECO:0000313" key="5">
    <source>
        <dbReference type="EMBL" id="KAJ7366234.1"/>
    </source>
</evidence>
<dbReference type="SUPFAM" id="SSF48403">
    <property type="entry name" value="Ankyrin repeat"/>
    <property type="match status" value="1"/>
</dbReference>
<feature type="domain" description="NACHT" evidence="4">
    <location>
        <begin position="107"/>
        <end position="248"/>
    </location>
</feature>
<name>A0AAD7AR02_9AGAR</name>
<dbReference type="PROSITE" id="PS50297">
    <property type="entry name" value="ANK_REP_REGION"/>
    <property type="match status" value="8"/>
</dbReference>
<evidence type="ECO:0000259" key="4">
    <source>
        <dbReference type="PROSITE" id="PS50837"/>
    </source>
</evidence>
<dbReference type="PROSITE" id="PS50088">
    <property type="entry name" value="ANK_REPEAT"/>
    <property type="match status" value="9"/>
</dbReference>
<dbReference type="PANTHER" id="PTHR24198:SF165">
    <property type="entry name" value="ANKYRIN REPEAT-CONTAINING PROTEIN-RELATED"/>
    <property type="match status" value="1"/>
</dbReference>
<feature type="repeat" description="ANK" evidence="3">
    <location>
        <begin position="733"/>
        <end position="762"/>
    </location>
</feature>